<evidence type="ECO:0000259" key="4">
    <source>
        <dbReference type="Pfam" id="PF13407"/>
    </source>
</evidence>
<reference evidence="5" key="1">
    <citation type="submission" date="2020-12" db="EMBL/GenBank/DDBJ databases">
        <authorList>
            <person name="Huq M.A."/>
        </authorList>
    </citation>
    <scope>NUCLEOTIDE SEQUENCE</scope>
    <source>
        <strain evidence="5">MAHUQ-46</strain>
    </source>
</reference>
<dbReference type="Gene3D" id="3.40.50.2300">
    <property type="match status" value="2"/>
</dbReference>
<dbReference type="AlphaFoldDB" id="A0A934MQT0"/>
<evidence type="ECO:0000256" key="3">
    <source>
        <dbReference type="SAM" id="SignalP"/>
    </source>
</evidence>
<organism evidence="5 6">
    <name type="scientific">Paenibacillus roseus</name>
    <dbReference type="NCBI Taxonomy" id="2798579"/>
    <lineage>
        <taxon>Bacteria</taxon>
        <taxon>Bacillati</taxon>
        <taxon>Bacillota</taxon>
        <taxon>Bacilli</taxon>
        <taxon>Bacillales</taxon>
        <taxon>Paenibacillaceae</taxon>
        <taxon>Paenibacillus</taxon>
    </lineage>
</organism>
<dbReference type="PANTHER" id="PTHR30036">
    <property type="entry name" value="D-XYLOSE-BINDING PERIPLASMIC PROTEIN"/>
    <property type="match status" value="1"/>
</dbReference>
<protein>
    <submittedName>
        <fullName evidence="5">Sugar-binding protein</fullName>
    </submittedName>
</protein>
<accession>A0A934MQT0</accession>
<gene>
    <name evidence="5" type="ORF">JFN88_10095</name>
</gene>
<dbReference type="EMBL" id="JAELUP010000037">
    <property type="protein sequence ID" value="MBJ6361644.1"/>
    <property type="molecule type" value="Genomic_DNA"/>
</dbReference>
<comment type="subcellular location">
    <subcellularLocation>
        <location evidence="1">Cell envelope</location>
    </subcellularLocation>
</comment>
<evidence type="ECO:0000313" key="5">
    <source>
        <dbReference type="EMBL" id="MBJ6361644.1"/>
    </source>
</evidence>
<dbReference type="SUPFAM" id="SSF53822">
    <property type="entry name" value="Periplasmic binding protein-like I"/>
    <property type="match status" value="1"/>
</dbReference>
<comment type="similarity">
    <text evidence="2">Belongs to the bacterial solute-binding protein 2 family.</text>
</comment>
<proteinExistence type="inferred from homology"/>
<dbReference type="GO" id="GO:0030246">
    <property type="term" value="F:carbohydrate binding"/>
    <property type="evidence" value="ECO:0007669"/>
    <property type="project" value="TreeGrafter"/>
</dbReference>
<keyword evidence="3" id="KW-0732">Signal</keyword>
<dbReference type="PANTHER" id="PTHR30036:SF7">
    <property type="entry name" value="ABC TRANSPORTER PERIPLASMIC-BINDING PROTEIN YPHF"/>
    <property type="match status" value="1"/>
</dbReference>
<dbReference type="PROSITE" id="PS51257">
    <property type="entry name" value="PROKAR_LIPOPROTEIN"/>
    <property type="match status" value="1"/>
</dbReference>
<dbReference type="RefSeq" id="WP_199019198.1">
    <property type="nucleotide sequence ID" value="NZ_JAELUP010000037.1"/>
</dbReference>
<evidence type="ECO:0000256" key="1">
    <source>
        <dbReference type="ARBA" id="ARBA00004196"/>
    </source>
</evidence>
<dbReference type="CDD" id="cd06314">
    <property type="entry name" value="PBP1_tmGBP"/>
    <property type="match status" value="1"/>
</dbReference>
<name>A0A934MQT0_9BACL</name>
<sequence>MKKIVMALVLTMLVSALAACSTSSDTKKTQAGEKKLTIAVVPKALDNAVFLDSKDGAEAAGKEIGVEVIWTGPTKSDAAEQVQVVEGLIQKKVDGILISVIDPNALKDVINKAVDAGIKVATFDSDSPDSKRSFYAGTENFSLGKQLGEAFAKLAEGKGTVKLATLTGVPGSFNLEQRIKGFKEGAAGVDIEYLPVQASDDDVNKAVTVLEQYTQANSDLNAWFVVGAWPFLTPTETLPTLKKFAGNGGIIVSVDSFYPMLQYVKEGTVKVEIGQDFIQMGALGVKNLVKAINGEQVEPFIDTGTVYVDETNVEEVLKNTKPW</sequence>
<dbReference type="InterPro" id="IPR050555">
    <property type="entry name" value="Bact_Solute-Bind_Prot2"/>
</dbReference>
<feature type="signal peptide" evidence="3">
    <location>
        <begin position="1"/>
        <end position="18"/>
    </location>
</feature>
<comment type="caution">
    <text evidence="5">The sequence shown here is derived from an EMBL/GenBank/DDBJ whole genome shotgun (WGS) entry which is preliminary data.</text>
</comment>
<dbReference type="InterPro" id="IPR025997">
    <property type="entry name" value="SBP_2_dom"/>
</dbReference>
<evidence type="ECO:0000313" key="6">
    <source>
        <dbReference type="Proteomes" id="UP000640274"/>
    </source>
</evidence>
<dbReference type="Proteomes" id="UP000640274">
    <property type="component" value="Unassembled WGS sequence"/>
</dbReference>
<dbReference type="GO" id="GO:0030288">
    <property type="term" value="C:outer membrane-bounded periplasmic space"/>
    <property type="evidence" value="ECO:0007669"/>
    <property type="project" value="TreeGrafter"/>
</dbReference>
<feature type="domain" description="Periplasmic binding protein" evidence="4">
    <location>
        <begin position="38"/>
        <end position="296"/>
    </location>
</feature>
<dbReference type="Pfam" id="PF13407">
    <property type="entry name" value="Peripla_BP_4"/>
    <property type="match status" value="1"/>
</dbReference>
<evidence type="ECO:0000256" key="2">
    <source>
        <dbReference type="ARBA" id="ARBA00007639"/>
    </source>
</evidence>
<feature type="chain" id="PRO_5038885551" evidence="3">
    <location>
        <begin position="19"/>
        <end position="323"/>
    </location>
</feature>
<dbReference type="InterPro" id="IPR028082">
    <property type="entry name" value="Peripla_BP_I"/>
</dbReference>
<keyword evidence="6" id="KW-1185">Reference proteome</keyword>